<organism evidence="9 10">
    <name type="scientific">Thiocapsa roseopersicina</name>
    <dbReference type="NCBI Taxonomy" id="1058"/>
    <lineage>
        <taxon>Bacteria</taxon>
        <taxon>Pseudomonadati</taxon>
        <taxon>Pseudomonadota</taxon>
        <taxon>Gammaproteobacteria</taxon>
        <taxon>Chromatiales</taxon>
        <taxon>Chromatiaceae</taxon>
        <taxon>Thiocapsa</taxon>
    </lineage>
</organism>
<dbReference type="AlphaFoldDB" id="A0A1H2WDM5"/>
<keyword evidence="2" id="KW-0028">Amino-acid biosynthesis</keyword>
<dbReference type="GO" id="GO:0009098">
    <property type="term" value="P:L-leucine biosynthetic process"/>
    <property type="evidence" value="ECO:0007669"/>
    <property type="project" value="UniProtKB-UniPathway"/>
</dbReference>
<sequence length="537" mass="58333">MRPTTPAPHDEMPPMTEPGRYVHIMDTTLRDGEQTQGVSFSPDEKVNIAKVLLEQVRVDRIEVASARVSSGEADAVGQIIAWAEERDLARRVEVLGFVDGGRSVDWIRGAGGHVINLLAKGSEKHCRGQLGKTLDQHAADVRDTISIARDRGLAVNLYLEDWSNGYRDNPAYVFGLVERLADCGIGHFMLPDTLGVMTPERVFDAFTDMLGRFPGIKLDFHPHNDYGLATANVLAAARAGAAAVHCTVNCLGERAGNASLAEVAVNLRDQLGLEIGIDETHLARISELVEYFSGKRIADNAPIIGADVFTQTAGIHADGDRKGSLYHTRLSPERFARRRKYALGKLAGKASLAKNLERLDITLSEENQAKVLRRIVELGDSKKTITIEDLPFIIAEVLESKDYNHAELLACSVSSTLDLESTASIKIRIVDEVHMAAGSGNGGFDAFNNALAKIVKKRGLTLPTLLDYEVRIPKGGRTDALTECSITWATDQGELRTRGVHANQVFAAIGATVRMLNIMMHRALSAQRAAETASSAA</sequence>
<dbReference type="Pfam" id="PF00682">
    <property type="entry name" value="HMGL-like"/>
    <property type="match status" value="1"/>
</dbReference>
<dbReference type="GO" id="GO:0003852">
    <property type="term" value="F:2-isopropylmalate synthase activity"/>
    <property type="evidence" value="ECO:0007669"/>
    <property type="project" value="InterPro"/>
</dbReference>
<dbReference type="EMBL" id="FNNZ01000008">
    <property type="protein sequence ID" value="SDW78690.1"/>
    <property type="molecule type" value="Genomic_DNA"/>
</dbReference>
<evidence type="ECO:0000256" key="4">
    <source>
        <dbReference type="ARBA" id="ARBA00023211"/>
    </source>
</evidence>
<evidence type="ECO:0000256" key="5">
    <source>
        <dbReference type="ARBA" id="ARBA00023304"/>
    </source>
</evidence>
<proteinExistence type="inferred from homology"/>
<dbReference type="Gene3D" id="3.30.160.740">
    <property type="match status" value="1"/>
</dbReference>
<dbReference type="Pfam" id="PF08502">
    <property type="entry name" value="LeuA_dimer"/>
    <property type="match status" value="1"/>
</dbReference>
<dbReference type="SUPFAM" id="SSF51569">
    <property type="entry name" value="Aldolase"/>
    <property type="match status" value="1"/>
</dbReference>
<dbReference type="UniPathway" id="UPA00048">
    <property type="reaction ID" value="UER00070"/>
</dbReference>
<keyword evidence="3 7" id="KW-0808">Transferase</keyword>
<keyword evidence="5" id="KW-0100">Branched-chain amino acid biosynthesis</keyword>
<gene>
    <name evidence="9" type="ORF">SAMN05421783_108158</name>
</gene>
<dbReference type="PROSITE" id="PS00815">
    <property type="entry name" value="AIPM_HOMOCIT_SYNTH_1"/>
    <property type="match status" value="1"/>
</dbReference>
<evidence type="ECO:0000256" key="2">
    <source>
        <dbReference type="ARBA" id="ARBA00022605"/>
    </source>
</evidence>
<dbReference type="PANTHER" id="PTHR10277">
    <property type="entry name" value="HOMOCITRATE SYNTHASE-RELATED"/>
    <property type="match status" value="1"/>
</dbReference>
<evidence type="ECO:0000256" key="7">
    <source>
        <dbReference type="RuleBase" id="RU003523"/>
    </source>
</evidence>
<dbReference type="InterPro" id="IPR036230">
    <property type="entry name" value="LeuA_allosteric_dom_sf"/>
</dbReference>
<dbReference type="InterPro" id="IPR050073">
    <property type="entry name" value="2-IPM_HCS-like"/>
</dbReference>
<evidence type="ECO:0000259" key="8">
    <source>
        <dbReference type="PROSITE" id="PS50991"/>
    </source>
</evidence>
<dbReference type="InterPro" id="IPR002034">
    <property type="entry name" value="AIPM/Hcit_synth_CS"/>
</dbReference>
<reference evidence="10" key="1">
    <citation type="submission" date="2016-10" db="EMBL/GenBank/DDBJ databases">
        <authorList>
            <person name="Varghese N."/>
            <person name="Submissions S."/>
        </authorList>
    </citation>
    <scope>NUCLEOTIDE SEQUENCE [LARGE SCALE GENOMIC DNA]</scope>
    <source>
        <strain evidence="10">DSM 217</strain>
    </source>
</reference>
<evidence type="ECO:0000256" key="1">
    <source>
        <dbReference type="ARBA" id="ARBA00022430"/>
    </source>
</evidence>
<dbReference type="Gene3D" id="3.20.20.70">
    <property type="entry name" value="Aldolase class I"/>
    <property type="match status" value="1"/>
</dbReference>
<feature type="domain" description="Pyruvate carboxyltransferase" evidence="8">
    <location>
        <begin position="22"/>
        <end position="283"/>
    </location>
</feature>
<evidence type="ECO:0000256" key="6">
    <source>
        <dbReference type="ARBA" id="ARBA00037629"/>
    </source>
</evidence>
<dbReference type="InterPro" id="IPR054691">
    <property type="entry name" value="LeuA/HCS_post-cat"/>
</dbReference>
<dbReference type="InterPro" id="IPR013785">
    <property type="entry name" value="Aldolase_TIM"/>
</dbReference>
<dbReference type="STRING" id="1058.SAMN05421783_108158"/>
<keyword evidence="1" id="KW-0432">Leucine biosynthesis</keyword>
<comment type="similarity">
    <text evidence="7">Belongs to the alpha-IPM synthase/homocitrate synthase family.</text>
</comment>
<dbReference type="SMART" id="SM00917">
    <property type="entry name" value="LeuA_dimer"/>
    <property type="match status" value="1"/>
</dbReference>
<dbReference type="InterPro" id="IPR000891">
    <property type="entry name" value="PYR_CT"/>
</dbReference>
<dbReference type="Proteomes" id="UP000198816">
    <property type="component" value="Unassembled WGS sequence"/>
</dbReference>
<evidence type="ECO:0000313" key="9">
    <source>
        <dbReference type="EMBL" id="SDW78690.1"/>
    </source>
</evidence>
<dbReference type="SUPFAM" id="SSF110921">
    <property type="entry name" value="2-isopropylmalate synthase LeuA, allosteric (dimerisation) domain"/>
    <property type="match status" value="1"/>
</dbReference>
<dbReference type="Pfam" id="PF22617">
    <property type="entry name" value="HCS_D2"/>
    <property type="match status" value="1"/>
</dbReference>
<protein>
    <submittedName>
        <fullName evidence="9">(R)-citramalate synthase</fullName>
    </submittedName>
</protein>
<keyword evidence="4" id="KW-0464">Manganese</keyword>
<evidence type="ECO:0000313" key="10">
    <source>
        <dbReference type="Proteomes" id="UP000198816"/>
    </source>
</evidence>
<dbReference type="Gene3D" id="3.30.160.340">
    <property type="match status" value="1"/>
</dbReference>
<dbReference type="PANTHER" id="PTHR10277:SF57">
    <property type="entry name" value="(R)-CITRAMALATE SYNTHASE CIMA"/>
    <property type="match status" value="1"/>
</dbReference>
<keyword evidence="10" id="KW-1185">Reference proteome</keyword>
<evidence type="ECO:0000256" key="3">
    <source>
        <dbReference type="ARBA" id="ARBA00022679"/>
    </source>
</evidence>
<comment type="function">
    <text evidence="6">Catalyzes the condensation of the acetyl group of acetyl-CoA with 3-methyl-2-oxobutanoate (2-ketoisovalerate) to form 3-carboxy-3-hydroxy-4-methylpentanoate (2-isopropylmalate).</text>
</comment>
<name>A0A1H2WDM5_THIRO</name>
<dbReference type="InterPro" id="IPR013709">
    <property type="entry name" value="2-isopropylmalate_synth_dimer"/>
</dbReference>
<accession>A0A1H2WDM5</accession>
<dbReference type="PROSITE" id="PS50991">
    <property type="entry name" value="PYR_CT"/>
    <property type="match status" value="1"/>
</dbReference>
<dbReference type="PROSITE" id="PS00816">
    <property type="entry name" value="AIPM_HOMOCIT_SYNTH_2"/>
    <property type="match status" value="1"/>
</dbReference>